<keyword evidence="18" id="KW-1185">Reference proteome</keyword>
<feature type="compositionally biased region" description="Low complexity" evidence="15">
    <location>
        <begin position="475"/>
        <end position="509"/>
    </location>
</feature>
<keyword evidence="3" id="KW-1003">Cell membrane</keyword>
<keyword evidence="7 16" id="KW-0472">Membrane</keyword>
<dbReference type="PRINTS" id="PR00237">
    <property type="entry name" value="GPCRRHODOPSN"/>
</dbReference>
<evidence type="ECO:0000256" key="12">
    <source>
        <dbReference type="ARBA" id="ARBA00023224"/>
    </source>
</evidence>
<feature type="region of interest" description="Disordered" evidence="15">
    <location>
        <begin position="471"/>
        <end position="510"/>
    </location>
</feature>
<evidence type="ECO:0000313" key="18">
    <source>
        <dbReference type="Proteomes" id="UP001652621"/>
    </source>
</evidence>
<dbReference type="PANTHER" id="PTHR24238:SF75">
    <property type="entry name" value="CHOLECYSTOKININ-LIKE RECEPTOR AT 17D1-RELATED"/>
    <property type="match status" value="1"/>
</dbReference>
<keyword evidence="10 14" id="KW-0675">Receptor</keyword>
<keyword evidence="13" id="KW-0449">Lipoprotein</keyword>
<feature type="transmembrane region" description="Helical" evidence="16">
    <location>
        <begin position="211"/>
        <end position="232"/>
    </location>
</feature>
<keyword evidence="8" id="KW-0564">Palmitate</keyword>
<evidence type="ECO:0000256" key="8">
    <source>
        <dbReference type="ARBA" id="ARBA00023139"/>
    </source>
</evidence>
<evidence type="ECO:0000256" key="10">
    <source>
        <dbReference type="ARBA" id="ARBA00023170"/>
    </source>
</evidence>
<feature type="transmembrane region" description="Helical" evidence="16">
    <location>
        <begin position="671"/>
        <end position="692"/>
    </location>
</feature>
<evidence type="ECO:0000256" key="7">
    <source>
        <dbReference type="ARBA" id="ARBA00023136"/>
    </source>
</evidence>
<evidence type="ECO:0000256" key="3">
    <source>
        <dbReference type="ARBA" id="ARBA00022475"/>
    </source>
</evidence>
<dbReference type="PRINTS" id="PR01822">
    <property type="entry name" value="CCYSTOKININR"/>
</dbReference>
<dbReference type="SMART" id="SM01381">
    <property type="entry name" value="7TM_GPCR_Srsx"/>
    <property type="match status" value="1"/>
</dbReference>
<evidence type="ECO:0000256" key="4">
    <source>
        <dbReference type="ARBA" id="ARBA00022692"/>
    </source>
</evidence>
<feature type="compositionally biased region" description="Gly residues" evidence="15">
    <location>
        <begin position="628"/>
        <end position="637"/>
    </location>
</feature>
<feature type="transmembrane region" description="Helical" evidence="16">
    <location>
        <begin position="305"/>
        <end position="326"/>
    </location>
</feature>
<reference evidence="19" key="1">
    <citation type="submission" date="2025-08" db="UniProtKB">
        <authorList>
            <consortium name="RefSeq"/>
        </authorList>
    </citation>
    <scope>IDENTIFICATION</scope>
    <source>
        <strain evidence="19">Aabys</strain>
        <tissue evidence="19">Whole body</tissue>
    </source>
</reference>
<evidence type="ECO:0000256" key="6">
    <source>
        <dbReference type="ARBA" id="ARBA00023040"/>
    </source>
</evidence>
<keyword evidence="12 14" id="KW-0807">Transducer</keyword>
<dbReference type="Pfam" id="PF00001">
    <property type="entry name" value="7tm_1"/>
    <property type="match status" value="1"/>
</dbReference>
<feature type="compositionally biased region" description="Polar residues" evidence="15">
    <location>
        <begin position="438"/>
        <end position="454"/>
    </location>
</feature>
<keyword evidence="6 14" id="KW-0297">G-protein coupled receptor</keyword>
<feature type="compositionally biased region" description="Low complexity" evidence="15">
    <location>
        <begin position="608"/>
        <end position="620"/>
    </location>
</feature>
<dbReference type="PROSITE" id="PS50262">
    <property type="entry name" value="G_PROTEIN_RECEP_F1_2"/>
    <property type="match status" value="1"/>
</dbReference>
<evidence type="ECO:0000256" key="16">
    <source>
        <dbReference type="SAM" id="Phobius"/>
    </source>
</evidence>
<feature type="transmembrane region" description="Helical" evidence="16">
    <location>
        <begin position="137"/>
        <end position="162"/>
    </location>
</feature>
<dbReference type="GeneID" id="101890974"/>
<feature type="region of interest" description="Disordered" evidence="15">
    <location>
        <begin position="559"/>
        <end position="581"/>
    </location>
</feature>
<feature type="transmembrane region" description="Helical" evidence="16">
    <location>
        <begin position="253"/>
        <end position="274"/>
    </location>
</feature>
<evidence type="ECO:0000256" key="1">
    <source>
        <dbReference type="ARBA" id="ARBA00004651"/>
    </source>
</evidence>
<feature type="domain" description="G-protein coupled receptors family 1 profile" evidence="17">
    <location>
        <begin position="153"/>
        <end position="730"/>
    </location>
</feature>
<keyword evidence="4 14" id="KW-0812">Transmembrane</keyword>
<evidence type="ECO:0000256" key="5">
    <source>
        <dbReference type="ARBA" id="ARBA00022989"/>
    </source>
</evidence>
<comment type="similarity">
    <text evidence="2 14">Belongs to the G-protein coupled receptor 1 family.</text>
</comment>
<evidence type="ECO:0000256" key="13">
    <source>
        <dbReference type="ARBA" id="ARBA00023288"/>
    </source>
</evidence>
<evidence type="ECO:0000256" key="2">
    <source>
        <dbReference type="ARBA" id="ARBA00010663"/>
    </source>
</evidence>
<feature type="region of interest" description="Disordered" evidence="15">
    <location>
        <begin position="607"/>
        <end position="644"/>
    </location>
</feature>
<protein>
    <submittedName>
        <fullName evidence="19">5-hydroxytryptamine receptor 1-like</fullName>
    </submittedName>
</protein>
<dbReference type="Gene3D" id="1.20.1070.10">
    <property type="entry name" value="Rhodopsin 7-helix transmembrane proteins"/>
    <property type="match status" value="2"/>
</dbReference>
<comment type="subcellular location">
    <subcellularLocation>
        <location evidence="1">Cell membrane</location>
        <topology evidence="1">Multi-pass membrane protein</topology>
    </subcellularLocation>
</comment>
<feature type="transmembrane region" description="Helical" evidence="16">
    <location>
        <begin position="712"/>
        <end position="733"/>
    </location>
</feature>
<feature type="transmembrane region" description="Helical" evidence="16">
    <location>
        <begin position="174"/>
        <end position="199"/>
    </location>
</feature>
<dbReference type="Proteomes" id="UP001652621">
    <property type="component" value="Unplaced"/>
</dbReference>
<dbReference type="RefSeq" id="XP_058977891.1">
    <property type="nucleotide sequence ID" value="XM_059121908.1"/>
</dbReference>
<name>A0ABM3UWH7_MUSDO</name>
<feature type="compositionally biased region" description="Basic and acidic residues" evidence="15">
    <location>
        <begin position="421"/>
        <end position="435"/>
    </location>
</feature>
<dbReference type="InterPro" id="IPR009126">
    <property type="entry name" value="Cholcskin_rcpt"/>
</dbReference>
<feature type="region of interest" description="Disordered" evidence="15">
    <location>
        <begin position="402"/>
        <end position="457"/>
    </location>
</feature>
<sequence length="796" mass="88468">MTITNQEYSDLINYFTVHNVTNHIISLALTVNETMAASGRETPATGMSLEQSWDIMDSLNNSNSTIMANSSASYYPSTFGSASSSPSSSTLPFMHSQGDNATLLQFSSNDTTNLLLLTNRTLRTEKRPRSSGTEIPIWLIPCYSIIFIFAIVGNLLVASTLFQNRRMRTITNVFLANLAISDMLLGVLCMPITLVGTYLRHFIFGELVCKFIQFAQAASVAVSSWTLVAISCERYYAICHPLRSRTWQTINHAYKIIGCIWIGSILCMAPIAIFSQLIPTSRQGYRKCREQWPQHAVGYERSYNIFLDLVLLVLPLGILCIAYILITRTLYLGIKDEKALIFGSKNNNVVNAGVTGVVVSNAHTTPMADGKIYTQVTTMAAETKPSNVFNLNFSLRYHSRKAGGSIRGGHSKNSNESTTNNDRDIKLSHNAERGKFVVSTSVDGTTSAIGNNGKNRPETEVICKKIKESNNELTQQRQQQQHQQQHQHQMKASSSSSIQQQQHQQQQQHCYDDITQLSATPEQTTSSINPLNSKRAIVAKTTDGRRQQLYCMRSASFKSFNRQSRTSADSEETTSSSCHSLNALSTKFPRQLKPTHQSSVAMATSAIQRQYHQQQQQQHQSPYMSTNDGGGGNGGGVPEKRKLNSSPSLRITESALRRSNIEKTLESKKRVVKMLFVLVLEFFICWTPLYVINTLAMFIGPATYEYVDYTTISFLQLLAYSSSCCNPITYCFMNASFRRAFVDTFRGIHFNGGTFWHKNSKSATAATNLSMAGNSIAMGNSCTVVTANTVLDSPRL</sequence>
<dbReference type="SUPFAM" id="SSF81321">
    <property type="entry name" value="Family A G protein-coupled receptor-like"/>
    <property type="match status" value="1"/>
</dbReference>
<evidence type="ECO:0000313" key="19">
    <source>
        <dbReference type="RefSeq" id="XP_058977891.1"/>
    </source>
</evidence>
<feature type="compositionally biased region" description="Polar residues" evidence="15">
    <location>
        <begin position="411"/>
        <end position="420"/>
    </location>
</feature>
<evidence type="ECO:0000259" key="17">
    <source>
        <dbReference type="PROSITE" id="PS50262"/>
    </source>
</evidence>
<accession>A0ABM3UWH7</accession>
<dbReference type="PROSITE" id="PS00237">
    <property type="entry name" value="G_PROTEIN_RECEP_F1_1"/>
    <property type="match status" value="1"/>
</dbReference>
<gene>
    <name evidence="19" type="primary">LOC101890974</name>
</gene>
<organism evidence="18 19">
    <name type="scientific">Musca domestica</name>
    <name type="common">House fly</name>
    <dbReference type="NCBI Taxonomy" id="7370"/>
    <lineage>
        <taxon>Eukaryota</taxon>
        <taxon>Metazoa</taxon>
        <taxon>Ecdysozoa</taxon>
        <taxon>Arthropoda</taxon>
        <taxon>Hexapoda</taxon>
        <taxon>Insecta</taxon>
        <taxon>Pterygota</taxon>
        <taxon>Neoptera</taxon>
        <taxon>Endopterygota</taxon>
        <taxon>Diptera</taxon>
        <taxon>Brachycera</taxon>
        <taxon>Muscomorpha</taxon>
        <taxon>Muscoidea</taxon>
        <taxon>Muscidae</taxon>
        <taxon>Musca</taxon>
    </lineage>
</organism>
<keyword evidence="5 16" id="KW-1133">Transmembrane helix</keyword>
<proteinExistence type="inferred from homology"/>
<dbReference type="InterPro" id="IPR000276">
    <property type="entry name" value="GPCR_Rhodpsn"/>
</dbReference>
<evidence type="ECO:0000256" key="15">
    <source>
        <dbReference type="SAM" id="MobiDB-lite"/>
    </source>
</evidence>
<evidence type="ECO:0000256" key="9">
    <source>
        <dbReference type="ARBA" id="ARBA00023157"/>
    </source>
</evidence>
<dbReference type="InterPro" id="IPR017452">
    <property type="entry name" value="GPCR_Rhodpsn_7TM"/>
</dbReference>
<keyword evidence="9" id="KW-1015">Disulfide bond</keyword>
<keyword evidence="11" id="KW-0325">Glycoprotein</keyword>
<dbReference type="PANTHER" id="PTHR24238">
    <property type="entry name" value="G-PROTEIN COUPLED RECEPTOR"/>
    <property type="match status" value="1"/>
</dbReference>
<evidence type="ECO:0000256" key="11">
    <source>
        <dbReference type="ARBA" id="ARBA00023180"/>
    </source>
</evidence>
<evidence type="ECO:0000256" key="14">
    <source>
        <dbReference type="RuleBase" id="RU000688"/>
    </source>
</evidence>